<evidence type="ECO:0000256" key="3">
    <source>
        <dbReference type="ARBA" id="ARBA00022692"/>
    </source>
</evidence>
<proteinExistence type="inferred from homology"/>
<organism evidence="11 12">
    <name type="scientific">Protopolystoma xenopodis</name>
    <dbReference type="NCBI Taxonomy" id="117903"/>
    <lineage>
        <taxon>Eukaryota</taxon>
        <taxon>Metazoa</taxon>
        <taxon>Spiralia</taxon>
        <taxon>Lophotrochozoa</taxon>
        <taxon>Platyhelminthes</taxon>
        <taxon>Monogenea</taxon>
        <taxon>Polyopisthocotylea</taxon>
        <taxon>Polystomatidea</taxon>
        <taxon>Polystomatidae</taxon>
        <taxon>Protopolystoma</taxon>
    </lineage>
</organism>
<evidence type="ECO:0000256" key="7">
    <source>
        <dbReference type="ARBA" id="ARBA00047186"/>
    </source>
</evidence>
<dbReference type="EMBL" id="CAAALY010252936">
    <property type="protein sequence ID" value="VEL36699.1"/>
    <property type="molecule type" value="Genomic_DNA"/>
</dbReference>
<name>A0A448XHK4_9PLAT</name>
<evidence type="ECO:0000259" key="10">
    <source>
        <dbReference type="Pfam" id="PF02544"/>
    </source>
</evidence>
<evidence type="ECO:0000256" key="4">
    <source>
        <dbReference type="ARBA" id="ARBA00022989"/>
    </source>
</evidence>
<gene>
    <name evidence="11" type="ORF">PXEA_LOCUS30139</name>
</gene>
<dbReference type="OrthoDB" id="5788137at2759"/>
<evidence type="ECO:0000256" key="9">
    <source>
        <dbReference type="RuleBase" id="RU367081"/>
    </source>
</evidence>
<keyword evidence="9" id="KW-0256">Endoplasmic reticulum</keyword>
<evidence type="ECO:0000256" key="2">
    <source>
        <dbReference type="ARBA" id="ARBA00012522"/>
    </source>
</evidence>
<dbReference type="AlphaFoldDB" id="A0A448XHK4"/>
<evidence type="ECO:0000313" key="11">
    <source>
        <dbReference type="EMBL" id="VEL36699.1"/>
    </source>
</evidence>
<comment type="subcellular location">
    <subcellularLocation>
        <location evidence="1">Endomembrane system</location>
        <topology evidence="1">Multi-pass membrane protein</topology>
    </subcellularLocation>
    <subcellularLocation>
        <location evidence="9">Endoplasmic reticulum membrane</location>
    </subcellularLocation>
</comment>
<evidence type="ECO:0000256" key="5">
    <source>
        <dbReference type="ARBA" id="ARBA00023136"/>
    </source>
</evidence>
<dbReference type="InterPro" id="IPR039698">
    <property type="entry name" value="Dfg10/SRD5A3"/>
</dbReference>
<dbReference type="GO" id="GO:0102389">
    <property type="term" value="F:polyprenol reductase activity"/>
    <property type="evidence" value="ECO:0007669"/>
    <property type="project" value="UniProtKB-UniRule"/>
</dbReference>
<dbReference type="PROSITE" id="PS50244">
    <property type="entry name" value="S5A_REDUCTASE"/>
    <property type="match status" value="1"/>
</dbReference>
<dbReference type="GO" id="GO:0003865">
    <property type="term" value="F:3-oxo-5-alpha-steroid 4-dehydrogenase activity"/>
    <property type="evidence" value="ECO:0007669"/>
    <property type="project" value="TreeGrafter"/>
</dbReference>
<dbReference type="Pfam" id="PF02544">
    <property type="entry name" value="Steroid_dh"/>
    <property type="match status" value="1"/>
</dbReference>
<comment type="catalytic activity">
    <reaction evidence="8 9">
        <text>a di-trans,poly-cis-dolichal + NADP(+) = a di-trans,poly-cis-polyprenal + NADPH + H(+)</text>
        <dbReference type="Rhea" id="RHEA:80727"/>
        <dbReference type="Rhea" id="RHEA-COMP:19536"/>
        <dbReference type="Rhea" id="RHEA-COMP:19537"/>
        <dbReference type="ChEBI" id="CHEBI:15378"/>
        <dbReference type="ChEBI" id="CHEBI:57783"/>
        <dbReference type="ChEBI" id="CHEBI:58349"/>
        <dbReference type="ChEBI" id="CHEBI:231623"/>
        <dbReference type="ChEBI" id="CHEBI:231637"/>
        <dbReference type="EC" id="1.3.1.94"/>
    </reaction>
    <physiologicalReaction direction="right-to-left" evidence="8 9">
        <dbReference type="Rhea" id="RHEA:80729"/>
    </physiologicalReaction>
</comment>
<dbReference type="GO" id="GO:0006488">
    <property type="term" value="P:dolichol-linked oligosaccharide biosynthetic process"/>
    <property type="evidence" value="ECO:0007669"/>
    <property type="project" value="UniProtKB-UniRule"/>
</dbReference>
<keyword evidence="5" id="KW-0472">Membrane</keyword>
<dbReference type="Proteomes" id="UP000784294">
    <property type="component" value="Unassembled WGS sequence"/>
</dbReference>
<evidence type="ECO:0000256" key="1">
    <source>
        <dbReference type="ARBA" id="ARBA00004127"/>
    </source>
</evidence>
<keyword evidence="4" id="KW-1133">Transmembrane helix</keyword>
<dbReference type="GO" id="GO:0160198">
    <property type="term" value="F:polyprenal reductase activity"/>
    <property type="evidence" value="ECO:0007669"/>
    <property type="project" value="UniProtKB-EC"/>
</dbReference>
<dbReference type="UniPathway" id="UPA00378"/>
<keyword evidence="9" id="KW-0521">NADP</keyword>
<evidence type="ECO:0000256" key="6">
    <source>
        <dbReference type="ARBA" id="ARBA00046320"/>
    </source>
</evidence>
<keyword evidence="12" id="KW-1185">Reference proteome</keyword>
<keyword evidence="9" id="KW-0560">Oxidoreductase</keyword>
<comment type="similarity">
    <text evidence="6 9">Belongs to the steroid 5-alpha reductase family. Polyprenal reductase subfamily.</text>
</comment>
<accession>A0A448XHK4</accession>
<dbReference type="PANTHER" id="PTHR14624:SF0">
    <property type="entry name" value="POLYPRENOL REDUCTASE"/>
    <property type="match status" value="1"/>
</dbReference>
<dbReference type="PANTHER" id="PTHR14624">
    <property type="entry name" value="DFG10 PROTEIN"/>
    <property type="match status" value="1"/>
</dbReference>
<keyword evidence="3" id="KW-0812">Transmembrane</keyword>
<evidence type="ECO:0000313" key="12">
    <source>
        <dbReference type="Proteomes" id="UP000784294"/>
    </source>
</evidence>
<sequence length="141" mass="16297">MLCIFLYYNYLLPRIVYYADDEYMADQLHCVGFFYFSGPTDIAVLALSAKKAEDYRVPCGPLFRLVTCPHYTLELAIYTLILIFLVATAADPTHFLRTPFLDVVCFVWANQLVSAGLTHAWYSEIWPDWAARRFAIIPRIL</sequence>
<dbReference type="EC" id="1.3.1.94" evidence="2 9"/>
<evidence type="ECO:0000256" key="8">
    <source>
        <dbReference type="ARBA" id="ARBA00049427"/>
    </source>
</evidence>
<comment type="pathway">
    <text evidence="9">Protein modification; protein glycosylation.</text>
</comment>
<comment type="caution">
    <text evidence="11">The sequence shown here is derived from an EMBL/GenBank/DDBJ whole genome shotgun (WGS) entry which is preliminary data.</text>
</comment>
<dbReference type="InterPro" id="IPR001104">
    <property type="entry name" value="3-oxo-5_a-steroid_4-DH_C"/>
</dbReference>
<comment type="function">
    <text evidence="9">Plays a key role in early steps of protein N-linked glycosylation by being involved in the conversion of polyprenol into dolichol. Acts as a polyprenal reductase that mediates the reduction of polyprenal into dolichal in a NADP-dependent mechanism. Dolichols are required for the synthesis of dolichol-linked monosaccharides and the oligosaccharide precursor used for N-glycosylation.</text>
</comment>
<protein>
    <recommendedName>
        <fullName evidence="7 9">Polyprenal reductase</fullName>
        <ecNumber evidence="2 9">1.3.1.94</ecNumber>
    </recommendedName>
</protein>
<feature type="domain" description="3-oxo-5-alpha-steroid 4-dehydrogenase C-terminal" evidence="10">
    <location>
        <begin position="18"/>
        <end position="141"/>
    </location>
</feature>
<dbReference type="GO" id="GO:0005789">
    <property type="term" value="C:endoplasmic reticulum membrane"/>
    <property type="evidence" value="ECO:0007669"/>
    <property type="project" value="UniProtKB-SubCell"/>
</dbReference>
<reference evidence="11" key="1">
    <citation type="submission" date="2018-11" db="EMBL/GenBank/DDBJ databases">
        <authorList>
            <consortium name="Pathogen Informatics"/>
        </authorList>
    </citation>
    <scope>NUCLEOTIDE SEQUENCE</scope>
</reference>
<dbReference type="GO" id="GO:0016095">
    <property type="term" value="P:polyprenol catabolic process"/>
    <property type="evidence" value="ECO:0007669"/>
    <property type="project" value="UniProtKB-UniRule"/>
</dbReference>